<evidence type="ECO:0000259" key="3">
    <source>
        <dbReference type="PROSITE" id="PS50110"/>
    </source>
</evidence>
<dbReference type="CDD" id="cd00077">
    <property type="entry name" value="HDc"/>
    <property type="match status" value="1"/>
</dbReference>
<dbReference type="EMBL" id="JBBUTF010000019">
    <property type="protein sequence ID" value="MEK8028110.1"/>
    <property type="molecule type" value="Genomic_DNA"/>
</dbReference>
<evidence type="ECO:0000313" key="6">
    <source>
        <dbReference type="Proteomes" id="UP001368500"/>
    </source>
</evidence>
<reference evidence="5 6" key="1">
    <citation type="submission" date="2024-04" db="EMBL/GenBank/DDBJ databases">
        <title>Novel species of the genus Ideonella isolated from streams.</title>
        <authorList>
            <person name="Lu H."/>
        </authorList>
    </citation>
    <scope>NUCLEOTIDE SEQUENCE [LARGE SCALE GENOMIC DNA]</scope>
    <source>
        <strain evidence="5 6">BYS139W</strain>
    </source>
</reference>
<dbReference type="InterPro" id="IPR001789">
    <property type="entry name" value="Sig_transdc_resp-reg_receiver"/>
</dbReference>
<protein>
    <submittedName>
        <fullName evidence="5">HD domain-containing phosphohydrolase</fullName>
    </submittedName>
</protein>
<dbReference type="PANTHER" id="PTHR45228:SF5">
    <property type="entry name" value="CYCLIC DI-GMP PHOSPHODIESTERASE VC_1348-RELATED"/>
    <property type="match status" value="1"/>
</dbReference>
<dbReference type="InterPro" id="IPR003607">
    <property type="entry name" value="HD/PDEase_dom"/>
</dbReference>
<feature type="modified residue" description="4-aspartylphosphate" evidence="1">
    <location>
        <position position="54"/>
    </location>
</feature>
<dbReference type="PROSITE" id="PS50110">
    <property type="entry name" value="RESPONSE_REGULATORY"/>
    <property type="match status" value="1"/>
</dbReference>
<dbReference type="SMART" id="SM00448">
    <property type="entry name" value="REC"/>
    <property type="match status" value="1"/>
</dbReference>
<dbReference type="Pfam" id="PF13487">
    <property type="entry name" value="HD_5"/>
    <property type="match status" value="1"/>
</dbReference>
<comment type="caution">
    <text evidence="5">The sequence shown here is derived from an EMBL/GenBank/DDBJ whole genome shotgun (WGS) entry which is preliminary data.</text>
</comment>
<evidence type="ECO:0000259" key="4">
    <source>
        <dbReference type="PROSITE" id="PS51832"/>
    </source>
</evidence>
<dbReference type="PANTHER" id="PTHR45228">
    <property type="entry name" value="CYCLIC DI-GMP PHOSPHODIESTERASE TM_0186-RELATED"/>
    <property type="match status" value="1"/>
</dbReference>
<dbReference type="InterPro" id="IPR037522">
    <property type="entry name" value="HD_GYP_dom"/>
</dbReference>
<feature type="domain" description="Response regulatory" evidence="3">
    <location>
        <begin position="5"/>
        <end position="121"/>
    </location>
</feature>
<gene>
    <name evidence="5" type="ORF">AACH11_19280</name>
</gene>
<accession>A0ABU9BGN5</accession>
<dbReference type="SUPFAM" id="SSF109604">
    <property type="entry name" value="HD-domain/PDEase-like"/>
    <property type="match status" value="1"/>
</dbReference>
<dbReference type="SUPFAM" id="SSF52172">
    <property type="entry name" value="CheY-like"/>
    <property type="match status" value="1"/>
</dbReference>
<evidence type="ECO:0000313" key="5">
    <source>
        <dbReference type="EMBL" id="MEK8028110.1"/>
    </source>
</evidence>
<feature type="domain" description="HD-GYP" evidence="4">
    <location>
        <begin position="178"/>
        <end position="392"/>
    </location>
</feature>
<dbReference type="Gene3D" id="1.10.3210.10">
    <property type="entry name" value="Hypothetical protein af1432"/>
    <property type="match status" value="1"/>
</dbReference>
<proteinExistence type="predicted"/>
<organism evidence="5 6">
    <name type="scientific">Pseudaquabacterium rugosum</name>
    <dbReference type="NCBI Taxonomy" id="2984194"/>
    <lineage>
        <taxon>Bacteria</taxon>
        <taxon>Pseudomonadati</taxon>
        <taxon>Pseudomonadota</taxon>
        <taxon>Betaproteobacteria</taxon>
        <taxon>Burkholderiales</taxon>
        <taxon>Sphaerotilaceae</taxon>
        <taxon>Pseudaquabacterium</taxon>
    </lineage>
</organism>
<name>A0ABU9BGN5_9BURK</name>
<sequence length="431" mass="45254">MSLPLILIVDDHPEHLTALGELLAPGHRVRAAASGIKALKLACLAPLPDLILLDVLMPDMDGYEVLAELRARPQTVDVPVIFLCERDGVFDVERGLMLGASDYVSKPVRPAVLLARVRAQIALRQARQALQHLSAPAAGSAAAVAVADPSGFAGSTGSAGSAGQGRHAAAGLAELTDAGHWSAELALALATLAEQREPGARQRGARVRALVAVLLAELRRSGPESHRLAPQQSEALLAGVPLHELGKLALSDGLLQRPDALDAPQWAQMRDHARQGASVIDQALQRVAQDGPVARMLRQASAIALHHHERWDGLGYPDGLTAQAIPLGARLTAVAATLDALTRPRVFRDPVPAQQALDIVVAETGRQFDPSIIDALQRVAPQICACLQTLDLLEPSDAADVPDVLDAPDDRGPVQAAGDPGEPREPGGAGR</sequence>
<evidence type="ECO:0000256" key="1">
    <source>
        <dbReference type="PROSITE-ProRule" id="PRU00169"/>
    </source>
</evidence>
<feature type="region of interest" description="Disordered" evidence="2">
    <location>
        <begin position="399"/>
        <end position="431"/>
    </location>
</feature>
<dbReference type="InterPro" id="IPR011006">
    <property type="entry name" value="CheY-like_superfamily"/>
</dbReference>
<dbReference type="Gene3D" id="3.40.50.2300">
    <property type="match status" value="1"/>
</dbReference>
<dbReference type="RefSeq" id="WP_341375893.1">
    <property type="nucleotide sequence ID" value="NZ_JBBUTF010000019.1"/>
</dbReference>
<dbReference type="InterPro" id="IPR052020">
    <property type="entry name" value="Cyclic_di-GMP/3'3'-cGAMP_PDE"/>
</dbReference>
<dbReference type="Proteomes" id="UP001368500">
    <property type="component" value="Unassembled WGS sequence"/>
</dbReference>
<evidence type="ECO:0000256" key="2">
    <source>
        <dbReference type="SAM" id="MobiDB-lite"/>
    </source>
</evidence>
<keyword evidence="6" id="KW-1185">Reference proteome</keyword>
<dbReference type="Pfam" id="PF00072">
    <property type="entry name" value="Response_reg"/>
    <property type="match status" value="1"/>
</dbReference>
<keyword evidence="1" id="KW-0597">Phosphoprotein</keyword>
<dbReference type="PROSITE" id="PS51832">
    <property type="entry name" value="HD_GYP"/>
    <property type="match status" value="1"/>
</dbReference>